<dbReference type="SUPFAM" id="SSF51735">
    <property type="entry name" value="NAD(P)-binding Rossmann-fold domains"/>
    <property type="match status" value="1"/>
</dbReference>
<sequence>MDRYCRLPKAVICCTNSTVAPTDMCWFFSFLLFIFPRPPPAPAPGSTRVKIRGSMSDRTGDRMSLRGLKGYTITVLGAGVMGTAVVSAILNSEIDPFPKKIILCTNSPSATLQETFKGHEAIEFSFGVEDNNKAVSQADVLILGVKPYMCRQVYEQVSSSLTGRQLVISLLAGTTLGELSIFSPYVVRVMTNTPAKYGCGTAAISFSSEVTAEQQQLVKHLIDPIGLSVVIPEKNMDIATSLIGSGPAFCLLMMESLIDGAVRMGMPFDVARLSAAKVMEGTAKMLLESGEHPAALKSKVCTPGGTTIGGLLKMEDGAIRSTIARGVEEAANISASFAKK</sequence>
<reference evidence="8 9" key="1">
    <citation type="submission" date="2024-03" db="EMBL/GenBank/DDBJ databases">
        <authorList>
            <person name="Brejova B."/>
        </authorList>
    </citation>
    <scope>NUCLEOTIDE SEQUENCE [LARGE SCALE GENOMIC DNA]</scope>
    <source>
        <strain evidence="8 9">CBS 14171</strain>
    </source>
</reference>
<protein>
    <recommendedName>
        <fullName evidence="4">Pyrroline-5-carboxylate reductase</fullName>
        <ecNumber evidence="4">1.5.1.2</ecNumber>
    </recommendedName>
</protein>
<dbReference type="EC" id="1.5.1.2" evidence="4"/>
<dbReference type="InterPro" id="IPR028939">
    <property type="entry name" value="P5C_Rdtase_cat_N"/>
</dbReference>
<keyword evidence="5" id="KW-0812">Transmembrane</keyword>
<accession>A0ABP0ZRE5</accession>
<comment type="catalytic activity">
    <reaction evidence="4">
        <text>L-proline + NADP(+) = (S)-1-pyrroline-5-carboxylate + NADPH + 2 H(+)</text>
        <dbReference type="Rhea" id="RHEA:14109"/>
        <dbReference type="ChEBI" id="CHEBI:15378"/>
        <dbReference type="ChEBI" id="CHEBI:17388"/>
        <dbReference type="ChEBI" id="CHEBI:57783"/>
        <dbReference type="ChEBI" id="CHEBI:58349"/>
        <dbReference type="ChEBI" id="CHEBI:60039"/>
        <dbReference type="EC" id="1.5.1.2"/>
    </reaction>
</comment>
<dbReference type="InterPro" id="IPR008927">
    <property type="entry name" value="6-PGluconate_DH-like_C_sf"/>
</dbReference>
<organism evidence="8 9">
    <name type="scientific">Lodderomyces beijingensis</name>
    <dbReference type="NCBI Taxonomy" id="1775926"/>
    <lineage>
        <taxon>Eukaryota</taxon>
        <taxon>Fungi</taxon>
        <taxon>Dikarya</taxon>
        <taxon>Ascomycota</taxon>
        <taxon>Saccharomycotina</taxon>
        <taxon>Pichiomycetes</taxon>
        <taxon>Debaryomycetaceae</taxon>
        <taxon>Candida/Lodderomyces clade</taxon>
        <taxon>Lodderomyces</taxon>
    </lineage>
</organism>
<comment type="similarity">
    <text evidence="1 4">Belongs to the pyrroline-5-carboxylate reductase family.</text>
</comment>
<gene>
    <name evidence="8" type="ORF">LODBEIA_P49570</name>
</gene>
<keyword evidence="5" id="KW-1133">Transmembrane helix</keyword>
<evidence type="ECO:0000256" key="1">
    <source>
        <dbReference type="ARBA" id="ARBA00005525"/>
    </source>
</evidence>
<dbReference type="NCBIfam" id="TIGR00112">
    <property type="entry name" value="proC"/>
    <property type="match status" value="1"/>
</dbReference>
<dbReference type="PANTHER" id="PTHR11645:SF0">
    <property type="entry name" value="PYRROLINE-5-CARBOXYLATE REDUCTASE 3"/>
    <property type="match status" value="1"/>
</dbReference>
<evidence type="ECO:0000256" key="3">
    <source>
        <dbReference type="ARBA" id="ARBA00023002"/>
    </source>
</evidence>
<evidence type="ECO:0000313" key="9">
    <source>
        <dbReference type="Proteomes" id="UP001497383"/>
    </source>
</evidence>
<evidence type="ECO:0000313" key="8">
    <source>
        <dbReference type="EMBL" id="CAK9441088.1"/>
    </source>
</evidence>
<dbReference type="PROSITE" id="PS00521">
    <property type="entry name" value="P5CR"/>
    <property type="match status" value="1"/>
</dbReference>
<dbReference type="RefSeq" id="XP_066831895.1">
    <property type="nucleotide sequence ID" value="XM_066975235.1"/>
</dbReference>
<evidence type="ECO:0000256" key="4">
    <source>
        <dbReference type="RuleBase" id="RU003903"/>
    </source>
</evidence>
<dbReference type="InterPro" id="IPR053790">
    <property type="entry name" value="P5CR-like_CS"/>
</dbReference>
<keyword evidence="5" id="KW-0472">Membrane</keyword>
<evidence type="ECO:0000256" key="5">
    <source>
        <dbReference type="SAM" id="Phobius"/>
    </source>
</evidence>
<dbReference type="InterPro" id="IPR000304">
    <property type="entry name" value="Pyrroline-COOH_reductase"/>
</dbReference>
<proteinExistence type="inferred from homology"/>
<dbReference type="Pfam" id="PF14748">
    <property type="entry name" value="P5CR_dimer"/>
    <property type="match status" value="1"/>
</dbReference>
<keyword evidence="9" id="KW-1185">Reference proteome</keyword>
<feature type="domain" description="Pyrroline-5-carboxylate reductase catalytic N-terminal" evidence="6">
    <location>
        <begin position="72"/>
        <end position="173"/>
    </location>
</feature>
<keyword evidence="4" id="KW-0641">Proline biosynthesis</keyword>
<comment type="pathway">
    <text evidence="4">Amino-acid biosynthesis; L-proline biosynthesis; L-proline from L-glutamate 5-semialdehyde: step 1/1.</text>
</comment>
<dbReference type="Proteomes" id="UP001497383">
    <property type="component" value="Chromosome 6"/>
</dbReference>
<dbReference type="HAMAP" id="MF_01925">
    <property type="entry name" value="P5C_reductase"/>
    <property type="match status" value="1"/>
</dbReference>
<feature type="domain" description="Pyrroline-5-carboxylate reductase dimerisation" evidence="7">
    <location>
        <begin position="233"/>
        <end position="334"/>
    </location>
</feature>
<evidence type="ECO:0000259" key="7">
    <source>
        <dbReference type="Pfam" id="PF14748"/>
    </source>
</evidence>
<dbReference type="PANTHER" id="PTHR11645">
    <property type="entry name" value="PYRROLINE-5-CARBOXYLATE REDUCTASE"/>
    <property type="match status" value="1"/>
</dbReference>
<dbReference type="Gene3D" id="1.10.3730.10">
    <property type="entry name" value="ProC C-terminal domain-like"/>
    <property type="match status" value="1"/>
</dbReference>
<dbReference type="GeneID" id="92210153"/>
<evidence type="ECO:0000256" key="2">
    <source>
        <dbReference type="ARBA" id="ARBA00022857"/>
    </source>
</evidence>
<keyword evidence="4" id="KW-0028">Amino-acid biosynthesis</keyword>
<dbReference type="Pfam" id="PF03807">
    <property type="entry name" value="F420_oxidored"/>
    <property type="match status" value="1"/>
</dbReference>
<name>A0ABP0ZRE5_9ASCO</name>
<keyword evidence="3 4" id="KW-0560">Oxidoreductase</keyword>
<dbReference type="SUPFAM" id="SSF48179">
    <property type="entry name" value="6-phosphogluconate dehydrogenase C-terminal domain-like"/>
    <property type="match status" value="1"/>
</dbReference>
<evidence type="ECO:0000259" key="6">
    <source>
        <dbReference type="Pfam" id="PF03807"/>
    </source>
</evidence>
<dbReference type="InterPro" id="IPR029036">
    <property type="entry name" value="P5CR_dimer"/>
</dbReference>
<feature type="transmembrane region" description="Helical" evidence="5">
    <location>
        <begin position="71"/>
        <end position="90"/>
    </location>
</feature>
<dbReference type="Gene3D" id="3.40.50.720">
    <property type="entry name" value="NAD(P)-binding Rossmann-like Domain"/>
    <property type="match status" value="1"/>
</dbReference>
<dbReference type="InterPro" id="IPR036291">
    <property type="entry name" value="NAD(P)-bd_dom_sf"/>
</dbReference>
<keyword evidence="2 4" id="KW-0521">NADP</keyword>
<dbReference type="EMBL" id="OZ022410">
    <property type="protein sequence ID" value="CAK9441088.1"/>
    <property type="molecule type" value="Genomic_DNA"/>
</dbReference>